<evidence type="ECO:0000313" key="4">
    <source>
        <dbReference type="Proteomes" id="UP000614287"/>
    </source>
</evidence>
<dbReference type="Proteomes" id="UP000614287">
    <property type="component" value="Unassembled WGS sequence"/>
</dbReference>
<dbReference type="EMBL" id="BMZG01000010">
    <property type="protein sequence ID" value="GHA77674.1"/>
    <property type="molecule type" value="Genomic_DNA"/>
</dbReference>
<name>A0A8J3G0B8_9BURK</name>
<evidence type="ECO:0000256" key="2">
    <source>
        <dbReference type="RuleBase" id="RU004429"/>
    </source>
</evidence>
<organism evidence="3 4">
    <name type="scientific">Formosimonas limnophila</name>
    <dbReference type="NCBI Taxonomy" id="1384487"/>
    <lineage>
        <taxon>Bacteria</taxon>
        <taxon>Pseudomonadati</taxon>
        <taxon>Pseudomonadota</taxon>
        <taxon>Betaproteobacteria</taxon>
        <taxon>Burkholderiales</taxon>
        <taxon>Burkholderiaceae</taxon>
        <taxon>Formosimonas</taxon>
    </lineage>
</organism>
<feature type="transmembrane region" description="Helical" evidence="2">
    <location>
        <begin position="32"/>
        <end position="49"/>
    </location>
</feature>
<protein>
    <recommendedName>
        <fullName evidence="2">NADH-quinone oxidoreductase subunit J</fullName>
        <ecNumber evidence="2">7.1.1.-</ecNumber>
    </recommendedName>
</protein>
<comment type="subcellular location">
    <subcellularLocation>
        <location evidence="2">Cell membrane</location>
        <topology evidence="2">Multi-pass membrane protein</topology>
    </subcellularLocation>
</comment>
<dbReference type="Pfam" id="PF00499">
    <property type="entry name" value="Oxidored_q3"/>
    <property type="match status" value="1"/>
</dbReference>
<keyword evidence="2" id="KW-1133">Transmembrane helix</keyword>
<keyword evidence="2" id="KW-0520">NAD</keyword>
<dbReference type="Gene3D" id="1.20.120.1200">
    <property type="entry name" value="NADH-ubiquinone/plastoquinone oxidoreductase chain 6, subunit NuoJ"/>
    <property type="match status" value="1"/>
</dbReference>
<evidence type="ECO:0000313" key="3">
    <source>
        <dbReference type="EMBL" id="GHA77674.1"/>
    </source>
</evidence>
<keyword evidence="2" id="KW-0812">Transmembrane</keyword>
<feature type="transmembrane region" description="Helical" evidence="2">
    <location>
        <begin position="6"/>
        <end position="25"/>
    </location>
</feature>
<reference evidence="3" key="1">
    <citation type="journal article" date="2014" name="Int. J. Syst. Evol. Microbiol.">
        <title>Complete genome sequence of Corynebacterium casei LMG S-19264T (=DSM 44701T), isolated from a smear-ripened cheese.</title>
        <authorList>
            <consortium name="US DOE Joint Genome Institute (JGI-PGF)"/>
            <person name="Walter F."/>
            <person name="Albersmeier A."/>
            <person name="Kalinowski J."/>
            <person name="Ruckert C."/>
        </authorList>
    </citation>
    <scope>NUCLEOTIDE SEQUENCE</scope>
    <source>
        <strain evidence="3">KCTC 32501</strain>
    </source>
</reference>
<comment type="similarity">
    <text evidence="1 2">Belongs to the complex I subunit 6 family.</text>
</comment>
<feature type="transmembrane region" description="Helical" evidence="2">
    <location>
        <begin position="55"/>
        <end position="79"/>
    </location>
</feature>
<reference evidence="3" key="2">
    <citation type="submission" date="2020-09" db="EMBL/GenBank/DDBJ databases">
        <authorList>
            <person name="Sun Q."/>
            <person name="Kim S."/>
        </authorList>
    </citation>
    <scope>NUCLEOTIDE SEQUENCE</scope>
    <source>
        <strain evidence="3">KCTC 32501</strain>
    </source>
</reference>
<proteinExistence type="inferred from homology"/>
<dbReference type="GO" id="GO:0008137">
    <property type="term" value="F:NADH dehydrogenase (ubiquinone) activity"/>
    <property type="evidence" value="ECO:0007669"/>
    <property type="project" value="UniProtKB-UniRule"/>
</dbReference>
<keyword evidence="2" id="KW-1003">Cell membrane</keyword>
<dbReference type="EC" id="7.1.1.-" evidence="2"/>
<dbReference type="NCBIfam" id="NF005164">
    <property type="entry name" value="PRK06638.1-4"/>
    <property type="match status" value="1"/>
</dbReference>
<comment type="caution">
    <text evidence="3">The sequence shown here is derived from an EMBL/GenBank/DDBJ whole genome shotgun (WGS) entry which is preliminary data.</text>
</comment>
<comment type="catalytic activity">
    <reaction evidence="2">
        <text>a quinone + NADH + 5 H(+)(in) = a quinol + NAD(+) + 4 H(+)(out)</text>
        <dbReference type="Rhea" id="RHEA:57888"/>
        <dbReference type="ChEBI" id="CHEBI:15378"/>
        <dbReference type="ChEBI" id="CHEBI:24646"/>
        <dbReference type="ChEBI" id="CHEBI:57540"/>
        <dbReference type="ChEBI" id="CHEBI:57945"/>
        <dbReference type="ChEBI" id="CHEBI:132124"/>
    </reaction>
</comment>
<keyword evidence="2" id="KW-0472">Membrane</keyword>
<dbReference type="AlphaFoldDB" id="A0A8J3G0B8"/>
<evidence type="ECO:0000256" key="1">
    <source>
        <dbReference type="ARBA" id="ARBA00005698"/>
    </source>
</evidence>
<gene>
    <name evidence="3" type="primary">nuoJ</name>
    <name evidence="3" type="ORF">GCM10009007_18280</name>
</gene>
<dbReference type="GO" id="GO:0048038">
    <property type="term" value="F:quinone binding"/>
    <property type="evidence" value="ECO:0007669"/>
    <property type="project" value="UniProtKB-UniRule"/>
</dbReference>
<sequence>MDVQSILYFVFAGVLLMSALAVVTVPNPVHAALFLILSFFSAAGIWIMMQAEFLGILLILVYVGAVMILFLFVVMMINLNVNEPRKDFKKLLPLALALGAVVVVQMGSLIYHHYSIKPAYAAVAKEGSNTRAIGEVLFTQYALPFELAALILLVALIAAVIITLRHRKDAKTQNASRQAQVRASDRLTMVNVTADMAAHQTNPPVPVVEEATPAASVMTAPVAAVVSTGEKK</sequence>
<keyword evidence="2" id="KW-0874">Quinone</keyword>
<dbReference type="InterPro" id="IPR001457">
    <property type="entry name" value="NADH_UbQ/plastoQ_OxRdtase_su6"/>
</dbReference>
<dbReference type="GO" id="GO:0005886">
    <property type="term" value="C:plasma membrane"/>
    <property type="evidence" value="ECO:0007669"/>
    <property type="project" value="UniProtKB-SubCell"/>
</dbReference>
<dbReference type="PANTHER" id="PTHR33269">
    <property type="entry name" value="NADH-UBIQUINONE OXIDOREDUCTASE CHAIN 6"/>
    <property type="match status" value="1"/>
</dbReference>
<accession>A0A8J3G0B8</accession>
<comment type="function">
    <text evidence="2">NDH-1 shuttles electrons from NADH, via FMN and iron-sulfur (Fe-S) centers, to quinones in the respiratory chain. Couples the redox reaction to proton translocation (for every two electrons transferred, four hydrogen ions are translocated across the cytoplasmic membrane), and thus conserves the redox energy in a proton gradient.</text>
</comment>
<dbReference type="InterPro" id="IPR042106">
    <property type="entry name" value="Nuo/plastoQ_OxRdtase_6_NuoJ"/>
</dbReference>
<keyword evidence="4" id="KW-1185">Reference proteome</keyword>
<dbReference type="RefSeq" id="WP_189493661.1">
    <property type="nucleotide sequence ID" value="NZ_BMZG01000010.1"/>
</dbReference>
<dbReference type="PANTHER" id="PTHR33269:SF17">
    <property type="entry name" value="NADH-UBIQUINONE OXIDOREDUCTASE CHAIN 6"/>
    <property type="match status" value="1"/>
</dbReference>
<feature type="transmembrane region" description="Helical" evidence="2">
    <location>
        <begin position="91"/>
        <end position="111"/>
    </location>
</feature>
<feature type="transmembrane region" description="Helical" evidence="2">
    <location>
        <begin position="141"/>
        <end position="164"/>
    </location>
</feature>